<protein>
    <submittedName>
        <fullName evidence="2">dTDP-4-dehydrorhamnose reductase</fullName>
        <ecNumber evidence="2">1.1.1.133</ecNumber>
    </submittedName>
</protein>
<dbReference type="GO" id="GO:0004459">
    <property type="term" value="F:L-lactate dehydrogenase (NAD+) activity"/>
    <property type="evidence" value="ECO:0007669"/>
    <property type="project" value="InterPro"/>
</dbReference>
<feature type="domain" description="RmlD-like substrate binding" evidence="1">
    <location>
        <begin position="10"/>
        <end position="265"/>
    </location>
</feature>
<dbReference type="InterPro" id="IPR036291">
    <property type="entry name" value="NAD(P)-bd_dom_sf"/>
</dbReference>
<keyword evidence="2" id="KW-0560">Oxidoreductase</keyword>
<dbReference type="PANTHER" id="PTHR43242:SF1">
    <property type="entry name" value="NAD(P)-BINDING ROSSMANN-FOLD SUPERFAMILY PROTEIN"/>
    <property type="match status" value="1"/>
</dbReference>
<dbReference type="PANTHER" id="PTHR43242">
    <property type="entry name" value="NAD(P)-BINDING ROSSMANN-FOLD SUPERFAMILY PROTEIN"/>
    <property type="match status" value="1"/>
</dbReference>
<accession>A0A2H1ISM4</accession>
<dbReference type="Gene3D" id="3.40.50.720">
    <property type="entry name" value="NAD(P)-binding Rossmann-like Domain"/>
    <property type="match status" value="1"/>
</dbReference>
<dbReference type="GO" id="GO:0008831">
    <property type="term" value="F:dTDP-4-dehydrorhamnose reductase activity"/>
    <property type="evidence" value="ECO:0007669"/>
    <property type="project" value="UniProtKB-EC"/>
</dbReference>
<reference evidence="3" key="1">
    <citation type="submission" date="2017-03" db="EMBL/GenBank/DDBJ databases">
        <authorList>
            <person name="Monnet C."/>
        </authorList>
    </citation>
    <scope>NUCLEOTIDE SEQUENCE [LARGE SCALE GENOMIC DNA]</scope>
    <source>
        <strain evidence="3">CNRZ 920</strain>
    </source>
</reference>
<dbReference type="Pfam" id="PF04321">
    <property type="entry name" value="RmlD_sub_bind"/>
    <property type="match status" value="1"/>
</dbReference>
<dbReference type="EC" id="1.1.1.133" evidence="2"/>
<dbReference type="RefSeq" id="WP_219618352.1">
    <property type="nucleotide sequence ID" value="NZ_FXZG01000006.1"/>
</dbReference>
<name>A0A2H1ISM4_BREAU</name>
<evidence type="ECO:0000259" key="1">
    <source>
        <dbReference type="Pfam" id="PF04321"/>
    </source>
</evidence>
<dbReference type="InterPro" id="IPR018177">
    <property type="entry name" value="L-lactate_DH_AS"/>
</dbReference>
<organism evidence="2 3">
    <name type="scientific">Brevibacterium aurantiacum</name>
    <dbReference type="NCBI Taxonomy" id="273384"/>
    <lineage>
        <taxon>Bacteria</taxon>
        <taxon>Bacillati</taxon>
        <taxon>Actinomycetota</taxon>
        <taxon>Actinomycetes</taxon>
        <taxon>Micrococcales</taxon>
        <taxon>Brevibacteriaceae</taxon>
        <taxon>Brevibacterium</taxon>
    </lineage>
</organism>
<dbReference type="SUPFAM" id="SSF51735">
    <property type="entry name" value="NAD(P)-binding Rossmann-fold domains"/>
    <property type="match status" value="1"/>
</dbReference>
<gene>
    <name evidence="2" type="ORF">BAUR920_01385</name>
</gene>
<sequence>MESWTEPEQTMVFGGSGLLCRELLQKLTIRDTAVATYLRGERRDGLAIKWVRSDVTDLSAVVAAVRSARPTVIINTAYRQNDWDATATGAANVATAAAESGAHLVHISSDAVFSGEESRYQEKARPDPITPYGAAKAAAETSVRAVLPAASIVRTSVIIGEHGDSEHERRARAAARDDGVLFRDDVRCPVHVSDLAEAVLELADGRESGIFHAAGADEVSRYNLGRMIAIRDGFDPGSITSGYRADLPTPGPINVRLDSTWTQSLLRTRLRGAEEFLSMR</sequence>
<dbReference type="EMBL" id="FXZG01000006">
    <property type="protein sequence ID" value="SMX78207.1"/>
    <property type="molecule type" value="Genomic_DNA"/>
</dbReference>
<dbReference type="AlphaFoldDB" id="A0A2H1ISM4"/>
<dbReference type="PROSITE" id="PS00064">
    <property type="entry name" value="L_LDH"/>
    <property type="match status" value="1"/>
</dbReference>
<proteinExistence type="predicted"/>
<dbReference type="InterPro" id="IPR029903">
    <property type="entry name" value="RmlD-like-bd"/>
</dbReference>
<dbReference type="Proteomes" id="UP000234289">
    <property type="component" value="Unassembled WGS sequence"/>
</dbReference>
<evidence type="ECO:0000313" key="3">
    <source>
        <dbReference type="Proteomes" id="UP000234289"/>
    </source>
</evidence>
<evidence type="ECO:0000313" key="2">
    <source>
        <dbReference type="EMBL" id="SMX78207.1"/>
    </source>
</evidence>